<sequence length="118" mass="12977">MVSLVLAVLLLLFATTTSTGTRLGELWTDELPSSSNGDRELKRNNKGKANTRVPCSQAPLTDPCGVQPGKTVQCKYSTKFQEYECFSNTEKAAKVAGTPPCEDGTNLVKMSTWWWICK</sequence>
<evidence type="ECO:0000256" key="2">
    <source>
        <dbReference type="SAM" id="SignalP"/>
    </source>
</evidence>
<protein>
    <submittedName>
        <fullName evidence="3">Uncharacterized protein</fullName>
    </submittedName>
</protein>
<organism evidence="3 4">
    <name type="scientific">Nitzschia inconspicua</name>
    <dbReference type="NCBI Taxonomy" id="303405"/>
    <lineage>
        <taxon>Eukaryota</taxon>
        <taxon>Sar</taxon>
        <taxon>Stramenopiles</taxon>
        <taxon>Ochrophyta</taxon>
        <taxon>Bacillariophyta</taxon>
        <taxon>Bacillariophyceae</taxon>
        <taxon>Bacillariophycidae</taxon>
        <taxon>Bacillariales</taxon>
        <taxon>Bacillariaceae</taxon>
        <taxon>Nitzschia</taxon>
    </lineage>
</organism>
<gene>
    <name evidence="3" type="ORF">IV203_010955</name>
</gene>
<reference evidence="3" key="1">
    <citation type="journal article" date="2021" name="Sci. Rep.">
        <title>Diploid genomic architecture of Nitzschia inconspicua, an elite biomass production diatom.</title>
        <authorList>
            <person name="Oliver A."/>
            <person name="Podell S."/>
            <person name="Pinowska A."/>
            <person name="Traller J.C."/>
            <person name="Smith S.R."/>
            <person name="McClure R."/>
            <person name="Beliaev A."/>
            <person name="Bohutskyi P."/>
            <person name="Hill E.A."/>
            <person name="Rabines A."/>
            <person name="Zheng H."/>
            <person name="Allen L.Z."/>
            <person name="Kuo A."/>
            <person name="Grigoriev I.V."/>
            <person name="Allen A.E."/>
            <person name="Hazlebeck D."/>
            <person name="Allen E.E."/>
        </authorList>
    </citation>
    <scope>NUCLEOTIDE SEQUENCE</scope>
    <source>
        <strain evidence="3">Hildebrandi</strain>
    </source>
</reference>
<reference evidence="3" key="2">
    <citation type="submission" date="2021-04" db="EMBL/GenBank/DDBJ databases">
        <authorList>
            <person name="Podell S."/>
        </authorList>
    </citation>
    <scope>NUCLEOTIDE SEQUENCE</scope>
    <source>
        <strain evidence="3">Hildebrandi</strain>
    </source>
</reference>
<feature type="chain" id="PRO_5039917171" evidence="2">
    <location>
        <begin position="21"/>
        <end position="118"/>
    </location>
</feature>
<feature type="region of interest" description="Disordered" evidence="1">
    <location>
        <begin position="27"/>
        <end position="54"/>
    </location>
</feature>
<feature type="signal peptide" evidence="2">
    <location>
        <begin position="1"/>
        <end position="20"/>
    </location>
</feature>
<keyword evidence="2" id="KW-0732">Signal</keyword>
<comment type="caution">
    <text evidence="3">The sequence shown here is derived from an EMBL/GenBank/DDBJ whole genome shotgun (WGS) entry which is preliminary data.</text>
</comment>
<dbReference type="EMBL" id="JAGRRH010000018">
    <property type="protein sequence ID" value="KAG7351595.1"/>
    <property type="molecule type" value="Genomic_DNA"/>
</dbReference>
<dbReference type="Proteomes" id="UP000693970">
    <property type="component" value="Unassembled WGS sequence"/>
</dbReference>
<name>A0A9K3PL82_9STRA</name>
<dbReference type="AlphaFoldDB" id="A0A9K3PL82"/>
<accession>A0A9K3PL82</accession>
<keyword evidence="4" id="KW-1185">Reference proteome</keyword>
<evidence type="ECO:0000313" key="3">
    <source>
        <dbReference type="EMBL" id="KAG7351595.1"/>
    </source>
</evidence>
<evidence type="ECO:0000256" key="1">
    <source>
        <dbReference type="SAM" id="MobiDB-lite"/>
    </source>
</evidence>
<evidence type="ECO:0000313" key="4">
    <source>
        <dbReference type="Proteomes" id="UP000693970"/>
    </source>
</evidence>
<proteinExistence type="predicted"/>